<dbReference type="EMBL" id="SMMG02000006">
    <property type="protein sequence ID" value="KAA3470871.1"/>
    <property type="molecule type" value="Genomic_DNA"/>
</dbReference>
<sequence>MDNLYDQMSQLMKMFQKQNGQSLPSNTKHNPRRDGKEHVKAITLRSKKELKLSSMPIHKEEEGPEAVDKPTKRRKLITISQSMRRDEADFVSSLNLFKSLNPNSLLLELIDKIPKYVKHLKEIMKQHRKIKNSEQIDISDSCSALIAKRISPKVKDSGSFTIPMELGDQNFSKALCNLGASINLMPLLIYRKLILGDLKNALIMLQLADKSFVHPKGVLEDVLVKVRGFIFPLIL</sequence>
<dbReference type="PANTHER" id="PTHR33067">
    <property type="entry name" value="RNA-DIRECTED DNA POLYMERASE-RELATED"/>
    <property type="match status" value="1"/>
</dbReference>
<comment type="caution">
    <text evidence="2">The sequence shown here is derived from an EMBL/GenBank/DDBJ whole genome shotgun (WGS) entry which is preliminary data.</text>
</comment>
<feature type="compositionally biased region" description="Basic and acidic residues" evidence="1">
    <location>
        <begin position="51"/>
        <end position="70"/>
    </location>
</feature>
<reference evidence="3" key="1">
    <citation type="journal article" date="2019" name="Plant Biotechnol. J.">
        <title>Genome sequencing of the Australian wild diploid species Gossypium australe highlights disease resistance and delayed gland morphogenesis.</title>
        <authorList>
            <person name="Cai Y."/>
            <person name="Cai X."/>
            <person name="Wang Q."/>
            <person name="Wang P."/>
            <person name="Zhang Y."/>
            <person name="Cai C."/>
            <person name="Xu Y."/>
            <person name="Wang K."/>
            <person name="Zhou Z."/>
            <person name="Wang C."/>
            <person name="Geng S."/>
            <person name="Li B."/>
            <person name="Dong Q."/>
            <person name="Hou Y."/>
            <person name="Wang H."/>
            <person name="Ai P."/>
            <person name="Liu Z."/>
            <person name="Yi F."/>
            <person name="Sun M."/>
            <person name="An G."/>
            <person name="Cheng J."/>
            <person name="Zhang Y."/>
            <person name="Shi Q."/>
            <person name="Xie Y."/>
            <person name="Shi X."/>
            <person name="Chang Y."/>
            <person name="Huang F."/>
            <person name="Chen Y."/>
            <person name="Hong S."/>
            <person name="Mi L."/>
            <person name="Sun Q."/>
            <person name="Zhang L."/>
            <person name="Zhou B."/>
            <person name="Peng R."/>
            <person name="Zhang X."/>
            <person name="Liu F."/>
        </authorList>
    </citation>
    <scope>NUCLEOTIDE SEQUENCE [LARGE SCALE GENOMIC DNA]</scope>
    <source>
        <strain evidence="3">cv. PA1801</strain>
    </source>
</reference>
<dbReference type="PANTHER" id="PTHR33067:SF31">
    <property type="entry name" value="RNA-DIRECTED DNA POLYMERASE"/>
    <property type="match status" value="1"/>
</dbReference>
<feature type="compositionally biased region" description="Polar residues" evidence="1">
    <location>
        <begin position="17"/>
        <end position="28"/>
    </location>
</feature>
<dbReference type="AlphaFoldDB" id="A0A5B6VNX9"/>
<name>A0A5B6VNX9_9ROSI</name>
<keyword evidence="3" id="KW-1185">Reference proteome</keyword>
<gene>
    <name evidence="2" type="ORF">EPI10_016545</name>
</gene>
<evidence type="ECO:0000313" key="3">
    <source>
        <dbReference type="Proteomes" id="UP000325315"/>
    </source>
</evidence>
<dbReference type="Proteomes" id="UP000325315">
    <property type="component" value="Unassembled WGS sequence"/>
</dbReference>
<proteinExistence type="predicted"/>
<evidence type="ECO:0000313" key="2">
    <source>
        <dbReference type="EMBL" id="KAA3470871.1"/>
    </source>
</evidence>
<protein>
    <submittedName>
        <fullName evidence="2">Gag-asp_proteas domain-containing protein</fullName>
    </submittedName>
</protein>
<organism evidence="2 3">
    <name type="scientific">Gossypium australe</name>
    <dbReference type="NCBI Taxonomy" id="47621"/>
    <lineage>
        <taxon>Eukaryota</taxon>
        <taxon>Viridiplantae</taxon>
        <taxon>Streptophyta</taxon>
        <taxon>Embryophyta</taxon>
        <taxon>Tracheophyta</taxon>
        <taxon>Spermatophyta</taxon>
        <taxon>Magnoliopsida</taxon>
        <taxon>eudicotyledons</taxon>
        <taxon>Gunneridae</taxon>
        <taxon>Pentapetalae</taxon>
        <taxon>rosids</taxon>
        <taxon>malvids</taxon>
        <taxon>Malvales</taxon>
        <taxon>Malvaceae</taxon>
        <taxon>Malvoideae</taxon>
        <taxon>Gossypium</taxon>
    </lineage>
</organism>
<evidence type="ECO:0000256" key="1">
    <source>
        <dbReference type="SAM" id="MobiDB-lite"/>
    </source>
</evidence>
<feature type="region of interest" description="Disordered" evidence="1">
    <location>
        <begin position="17"/>
        <end position="39"/>
    </location>
</feature>
<feature type="region of interest" description="Disordered" evidence="1">
    <location>
        <begin position="51"/>
        <end position="72"/>
    </location>
</feature>
<dbReference type="InterPro" id="IPR021109">
    <property type="entry name" value="Peptidase_aspartic_dom_sf"/>
</dbReference>
<accession>A0A5B6VNX9</accession>
<dbReference type="Gene3D" id="2.40.70.10">
    <property type="entry name" value="Acid Proteases"/>
    <property type="match status" value="1"/>
</dbReference>
<dbReference type="OrthoDB" id="1298075at2759"/>